<sequence length="314" mass="35773">MQSNALIVIGMHRSGTSALSGLLDELGVFMGKSLFAAQKGVNEKGFFENSELVKLNDLLLDAQLSSWDDPLMTTEAACTENLLGDYRDSAQRMLSTDYSSQALWGMKDPRTTLLLPFWRQVFSSLPTVKVNYVLMLRSPFEVAGSLKKRDEFSLEKSLMLWLNYTLLGYFNSQNAPRLIVSYDNLLSAPEKVAKGIAGLVDLTVEIDRDKLGFVDKNLRNQTSQVVPDTYLSKLANELYINLSKENIDHQAIIALKEEYLDYQQGLSAVLKEHSISIKKDEVFYRHLFLDAYHSFWWKCSWPIKKLEHLLKGKR</sequence>
<dbReference type="Gene3D" id="3.40.50.300">
    <property type="entry name" value="P-loop containing nucleotide triphosphate hydrolases"/>
    <property type="match status" value="1"/>
</dbReference>
<proteinExistence type="predicted"/>
<evidence type="ECO:0000313" key="1">
    <source>
        <dbReference type="EMBL" id="CAB9494809.1"/>
    </source>
</evidence>
<name>A0A6T9Y223_ALTMA</name>
<evidence type="ECO:0008006" key="3">
    <source>
        <dbReference type="Google" id="ProtNLM"/>
    </source>
</evidence>
<dbReference type="SUPFAM" id="SSF52540">
    <property type="entry name" value="P-loop containing nucleoside triphosphate hydrolases"/>
    <property type="match status" value="1"/>
</dbReference>
<evidence type="ECO:0000313" key="2">
    <source>
        <dbReference type="Proteomes" id="UP000509458"/>
    </source>
</evidence>
<dbReference type="Proteomes" id="UP000509458">
    <property type="component" value="Chromosome"/>
</dbReference>
<dbReference type="EMBL" id="LR812090">
    <property type="protein sequence ID" value="CAB9494809.1"/>
    <property type="molecule type" value="Genomic_DNA"/>
</dbReference>
<dbReference type="InterPro" id="IPR027417">
    <property type="entry name" value="P-loop_NTPase"/>
</dbReference>
<protein>
    <recommendedName>
        <fullName evidence="3">Sulfotransferase family protein</fullName>
    </recommendedName>
</protein>
<reference evidence="1 2" key="1">
    <citation type="submission" date="2020-06" db="EMBL/GenBank/DDBJ databases">
        <authorList>
            <person name="Duchaud E."/>
        </authorList>
    </citation>
    <scope>NUCLEOTIDE SEQUENCE [LARGE SCALE GENOMIC DNA]</scope>
    <source>
        <strain evidence="1">Alteromonas fortis</strain>
    </source>
</reference>
<dbReference type="AlphaFoldDB" id="A0A6T9Y223"/>
<organism evidence="1 2">
    <name type="scientific">Alteromonas macleodii</name>
    <name type="common">Pseudoalteromonas macleodii</name>
    <dbReference type="NCBI Taxonomy" id="28108"/>
    <lineage>
        <taxon>Bacteria</taxon>
        <taxon>Pseudomonadati</taxon>
        <taxon>Pseudomonadota</taxon>
        <taxon>Gammaproteobacteria</taxon>
        <taxon>Alteromonadales</taxon>
        <taxon>Alteromonadaceae</taxon>
        <taxon>Alteromonas/Salinimonas group</taxon>
        <taxon>Alteromonas</taxon>
    </lineage>
</organism>
<accession>A0A6T9Y223</accession>
<gene>
    <name evidence="1" type="ORF">ALFOR1_40181</name>
</gene>